<keyword evidence="2" id="KW-1185">Reference proteome</keyword>
<reference evidence="1 2" key="1">
    <citation type="journal article" date="2019" name="Commun. Biol.">
        <title>The bagworm genome reveals a unique fibroin gene that provides high tensile strength.</title>
        <authorList>
            <person name="Kono N."/>
            <person name="Nakamura H."/>
            <person name="Ohtoshi R."/>
            <person name="Tomita M."/>
            <person name="Numata K."/>
            <person name="Arakawa K."/>
        </authorList>
    </citation>
    <scope>NUCLEOTIDE SEQUENCE [LARGE SCALE GENOMIC DNA]</scope>
</reference>
<organism evidence="1 2">
    <name type="scientific">Eumeta variegata</name>
    <name type="common">Bagworm moth</name>
    <name type="synonym">Eumeta japonica</name>
    <dbReference type="NCBI Taxonomy" id="151549"/>
    <lineage>
        <taxon>Eukaryota</taxon>
        <taxon>Metazoa</taxon>
        <taxon>Ecdysozoa</taxon>
        <taxon>Arthropoda</taxon>
        <taxon>Hexapoda</taxon>
        <taxon>Insecta</taxon>
        <taxon>Pterygota</taxon>
        <taxon>Neoptera</taxon>
        <taxon>Endopterygota</taxon>
        <taxon>Lepidoptera</taxon>
        <taxon>Glossata</taxon>
        <taxon>Ditrysia</taxon>
        <taxon>Tineoidea</taxon>
        <taxon>Psychidae</taxon>
        <taxon>Oiketicinae</taxon>
        <taxon>Eumeta</taxon>
    </lineage>
</organism>
<accession>A0A4C1UCZ4</accession>
<evidence type="ECO:0000313" key="1">
    <source>
        <dbReference type="EMBL" id="GBP23784.1"/>
    </source>
</evidence>
<dbReference type="AlphaFoldDB" id="A0A4C1UCZ4"/>
<sequence length="99" mass="11289">MITCDAKSMSQAQVFPETSRRCKGSPPWIRLPISRRTRRLSLCLLPILANLHYTNQPVSRGTSDAFSPIPSPQFGLHSGWWRKFFERDRALTALNSRAC</sequence>
<name>A0A4C1UCZ4_EUMVA</name>
<protein>
    <submittedName>
        <fullName evidence="1">Uncharacterized protein</fullName>
    </submittedName>
</protein>
<dbReference type="Proteomes" id="UP000299102">
    <property type="component" value="Unassembled WGS sequence"/>
</dbReference>
<dbReference type="EMBL" id="BGZK01000153">
    <property type="protein sequence ID" value="GBP23784.1"/>
    <property type="molecule type" value="Genomic_DNA"/>
</dbReference>
<gene>
    <name evidence="1" type="ORF">EVAR_13741_1</name>
</gene>
<evidence type="ECO:0000313" key="2">
    <source>
        <dbReference type="Proteomes" id="UP000299102"/>
    </source>
</evidence>
<proteinExistence type="predicted"/>
<comment type="caution">
    <text evidence="1">The sequence shown here is derived from an EMBL/GenBank/DDBJ whole genome shotgun (WGS) entry which is preliminary data.</text>
</comment>